<reference evidence="1 2" key="1">
    <citation type="journal article" date="2014" name="Genome Announc.">
        <title>Draft Genome Sequences of Marinobacter similis A3d10T and Marinobacter salarius R9SW1T.</title>
        <authorList>
            <person name="Ivanova E.P."/>
            <person name="Ng H.J."/>
            <person name="Webb H.K."/>
            <person name="Feng G."/>
            <person name="Oshima K."/>
            <person name="Hattori M."/>
            <person name="Ohkuma M."/>
            <person name="Sergeev A.F."/>
            <person name="Mikhailov V.V."/>
            <person name="Crawford R.J."/>
            <person name="Sawabe T."/>
        </authorList>
    </citation>
    <scope>NUCLEOTIDE SEQUENCE [LARGE SCALE GENOMIC DNA]</scope>
    <source>
        <strain evidence="2">A3d10 and R9SW1</strain>
    </source>
</reference>
<dbReference type="EMBL" id="CP007152">
    <property type="protein sequence ID" value="AHI33119.1"/>
    <property type="molecule type" value="Genomic_DNA"/>
</dbReference>
<evidence type="ECO:0000313" key="2">
    <source>
        <dbReference type="Proteomes" id="UP000035081"/>
    </source>
</evidence>
<name>W5YW84_9GAMM</name>
<proteinExistence type="predicted"/>
<dbReference type="KEGG" id="msr:AU15_09125"/>
<sequence>MALQLPKRAIVFRNQMKGDMVRLNSTLICYYQQTKSVVTNILLKFADIVFFEMTRDIHAMKLLD</sequence>
<gene>
    <name evidence="1" type="ORF">AU15_09125</name>
</gene>
<accession>W5YW84</accession>
<evidence type="ECO:0000313" key="1">
    <source>
        <dbReference type="EMBL" id="AHI33119.1"/>
    </source>
</evidence>
<dbReference type="HOGENOM" id="CLU_2862571_0_0_6"/>
<organism evidence="1 2">
    <name type="scientific">Marinobacter salarius</name>
    <dbReference type="NCBI Taxonomy" id="1420917"/>
    <lineage>
        <taxon>Bacteria</taxon>
        <taxon>Pseudomonadati</taxon>
        <taxon>Pseudomonadota</taxon>
        <taxon>Gammaproteobacteria</taxon>
        <taxon>Pseudomonadales</taxon>
        <taxon>Marinobacteraceae</taxon>
        <taxon>Marinobacter</taxon>
    </lineage>
</organism>
<protein>
    <submittedName>
        <fullName evidence="1">Uncharacterized protein</fullName>
    </submittedName>
</protein>
<dbReference type="AlphaFoldDB" id="W5YW84"/>
<dbReference type="Proteomes" id="UP000035081">
    <property type="component" value="Chromosome"/>
</dbReference>